<name>A0A0E9PRH7_ANGAN</name>
<reference evidence="1" key="1">
    <citation type="submission" date="2014-11" db="EMBL/GenBank/DDBJ databases">
        <authorList>
            <person name="Amaro Gonzalez C."/>
        </authorList>
    </citation>
    <scope>NUCLEOTIDE SEQUENCE</scope>
</reference>
<proteinExistence type="predicted"/>
<dbReference type="EMBL" id="GBXM01101463">
    <property type="protein sequence ID" value="JAH07114.1"/>
    <property type="molecule type" value="Transcribed_RNA"/>
</dbReference>
<sequence length="15" mass="1776">MEKPKCIKIPFNKSL</sequence>
<evidence type="ECO:0000313" key="1">
    <source>
        <dbReference type="EMBL" id="JAH07114.1"/>
    </source>
</evidence>
<reference evidence="1" key="2">
    <citation type="journal article" date="2015" name="Fish Shellfish Immunol.">
        <title>Early steps in the European eel (Anguilla anguilla)-Vibrio vulnificus interaction in the gills: Role of the RtxA13 toxin.</title>
        <authorList>
            <person name="Callol A."/>
            <person name="Pajuelo D."/>
            <person name="Ebbesson L."/>
            <person name="Teles M."/>
            <person name="MacKenzie S."/>
            <person name="Amaro C."/>
        </authorList>
    </citation>
    <scope>NUCLEOTIDE SEQUENCE</scope>
</reference>
<organism evidence="1">
    <name type="scientific">Anguilla anguilla</name>
    <name type="common">European freshwater eel</name>
    <name type="synonym">Muraena anguilla</name>
    <dbReference type="NCBI Taxonomy" id="7936"/>
    <lineage>
        <taxon>Eukaryota</taxon>
        <taxon>Metazoa</taxon>
        <taxon>Chordata</taxon>
        <taxon>Craniata</taxon>
        <taxon>Vertebrata</taxon>
        <taxon>Euteleostomi</taxon>
        <taxon>Actinopterygii</taxon>
        <taxon>Neopterygii</taxon>
        <taxon>Teleostei</taxon>
        <taxon>Anguilliformes</taxon>
        <taxon>Anguillidae</taxon>
        <taxon>Anguilla</taxon>
    </lineage>
</organism>
<protein>
    <submittedName>
        <fullName evidence="1">Uncharacterized protein</fullName>
    </submittedName>
</protein>
<accession>A0A0E9PRH7</accession>